<evidence type="ECO:0000256" key="1">
    <source>
        <dbReference type="SAM" id="SignalP"/>
    </source>
</evidence>
<feature type="signal peptide" evidence="1">
    <location>
        <begin position="1"/>
        <end position="31"/>
    </location>
</feature>
<dbReference type="Pfam" id="PF07995">
    <property type="entry name" value="GSDH"/>
    <property type="match status" value="1"/>
</dbReference>
<evidence type="ECO:0000259" key="2">
    <source>
        <dbReference type="Pfam" id="PF07995"/>
    </source>
</evidence>
<keyword evidence="1" id="KW-0732">Signal</keyword>
<name>A0ABX1CEZ5_9ACTN</name>
<dbReference type="EMBL" id="JAAVJC010000358">
    <property type="protein sequence ID" value="NJQ17633.1"/>
    <property type="molecule type" value="Genomic_DNA"/>
</dbReference>
<proteinExistence type="predicted"/>
<comment type="caution">
    <text evidence="3">The sequence shown here is derived from an EMBL/GenBank/DDBJ whole genome shotgun (WGS) entry which is preliminary data.</text>
</comment>
<sequence>MSRRRSWTLRALLALSLAAAPLAHGTVTAQAQEPTASVDAEGAPVLEDLTVTTEQVGFGLSRPTGLDGPDDGTGRLLIAEKAGTVRVYHPDTGLEAQPLLDIRTLVNASGNERGLLGLATAKDFAETQEVYLSYTAQPDGAVTLARHHLDDGTTEVLISQDHPDYTNHNGGEVAFGQTDQYLYWSLGDGGGAGDPNNNSQRIDTLLGKIVRIDVSTTCGPVPYCVPWDNPYLHDPTAEPEIWVSGLRNPWRFSIDPVTHAVWVADVGQGRWEEINRLGAWAGGSNLGWSCKEGLEIFDEDRCLSGVVYHDPVFTYQTSVDGCAVVGGHVYRGERYADIADGVYLATDYCSSTAFALSADGSQNARIGTFPTQVTAFGTTADGEQYLVNDLPGQLHRVGFESASASR</sequence>
<feature type="domain" description="Glucose/Sorbosone dehydrogenase" evidence="2">
    <location>
        <begin position="63"/>
        <end position="343"/>
    </location>
</feature>
<dbReference type="InterPro" id="IPR011042">
    <property type="entry name" value="6-blade_b-propeller_TolB-like"/>
</dbReference>
<dbReference type="SUPFAM" id="SSF50952">
    <property type="entry name" value="Soluble quinoprotein glucose dehydrogenase"/>
    <property type="match status" value="1"/>
</dbReference>
<dbReference type="PANTHER" id="PTHR19328">
    <property type="entry name" value="HEDGEHOG-INTERACTING PROTEIN"/>
    <property type="match status" value="1"/>
</dbReference>
<feature type="chain" id="PRO_5046050089" evidence="1">
    <location>
        <begin position="32"/>
        <end position="406"/>
    </location>
</feature>
<gene>
    <name evidence="3" type="ORF">HCN52_22520</name>
</gene>
<dbReference type="Gene3D" id="2.120.10.30">
    <property type="entry name" value="TolB, C-terminal domain"/>
    <property type="match status" value="1"/>
</dbReference>
<dbReference type="PANTHER" id="PTHR19328:SF75">
    <property type="entry name" value="ALDOSE SUGAR DEHYDROGENASE YLII"/>
    <property type="match status" value="1"/>
</dbReference>
<dbReference type="RefSeq" id="WP_168090279.1">
    <property type="nucleotide sequence ID" value="NZ_BHZH01000229.1"/>
</dbReference>
<dbReference type="InterPro" id="IPR012938">
    <property type="entry name" value="Glc/Sorbosone_DH"/>
</dbReference>
<organism evidence="3 4">
    <name type="scientific">Streptomyces bohaiensis</name>
    <dbReference type="NCBI Taxonomy" id="1431344"/>
    <lineage>
        <taxon>Bacteria</taxon>
        <taxon>Bacillati</taxon>
        <taxon>Actinomycetota</taxon>
        <taxon>Actinomycetes</taxon>
        <taxon>Kitasatosporales</taxon>
        <taxon>Streptomycetaceae</taxon>
        <taxon>Streptomyces</taxon>
    </lineage>
</organism>
<protein>
    <submittedName>
        <fullName evidence="3">PQQ-dependent sugar dehydrogenase</fullName>
    </submittedName>
</protein>
<reference evidence="3 4" key="1">
    <citation type="submission" date="2020-03" db="EMBL/GenBank/DDBJ databases">
        <title>Draft genome of Streptomyces sp. ventii, isolated from the Axial Seamount in the Pacific Ocean, and resequencing of the two type strains Streptomyces lonarensis strain NCL 716 and Streptomyces bohaiensis strain 11A07.</title>
        <authorList>
            <person name="Loughran R.M."/>
            <person name="Pfannmuller K.M."/>
            <person name="Wasson B.J."/>
            <person name="Deadmond M.C."/>
            <person name="Paddock B.E."/>
            <person name="Koyack M.J."/>
            <person name="Gallegos D.A."/>
            <person name="Mitchell E.A."/>
            <person name="Ushijima B."/>
            <person name="Saw J.H."/>
            <person name="Mcphail K.L."/>
            <person name="Videau P."/>
        </authorList>
    </citation>
    <scope>NUCLEOTIDE SEQUENCE [LARGE SCALE GENOMIC DNA]</scope>
    <source>
        <strain evidence="3 4">11A07</strain>
    </source>
</reference>
<dbReference type="InterPro" id="IPR011041">
    <property type="entry name" value="Quinoprot_gluc/sorb_DH_b-prop"/>
</dbReference>
<keyword evidence="4" id="KW-1185">Reference proteome</keyword>
<accession>A0ABX1CEZ5</accession>
<evidence type="ECO:0000313" key="3">
    <source>
        <dbReference type="EMBL" id="NJQ17633.1"/>
    </source>
</evidence>
<dbReference type="Proteomes" id="UP000727056">
    <property type="component" value="Unassembled WGS sequence"/>
</dbReference>
<evidence type="ECO:0000313" key="4">
    <source>
        <dbReference type="Proteomes" id="UP000727056"/>
    </source>
</evidence>